<dbReference type="InterPro" id="IPR016991">
    <property type="entry name" value="UCP032178"/>
</dbReference>
<dbReference type="PANTHER" id="PTHR35791">
    <property type="entry name" value="UPF0754 MEMBRANE PROTEIN YHEB"/>
    <property type="match status" value="1"/>
</dbReference>
<sequence length="378" mass="42958">MDSLVMVLFMIAIGAAIGGVTNSLAIKMLFRPYKPLYIAGKRVPFTPGLIPKRRDELAKQMGRMVVEHLLTPEGIKKKFQQETFRKQLLDWGSVETKKLIHTEKTAEQLLGAFGYHDASVRVEGQLRTFLNKKYETLLSEYSDKTITETLPIDVLENVKLYLPKMADIITEKGIQYFESSEGKQRLRNMIDDFLATRGMLGNMVQMFLGNSSLIDKVQPEVTKFLRNEETKRLLVSLLEKEWINAQELTVNKLTSTLNFSKLGAVVIDAAVKNVQVGELLGRPLSNFLKPKEHHILEEILPMLLNKVSEYLETHLEEMMKKLRLEEIVTEQVGTFGVDRLEDMILSISRKEFKMITYLGALLGGIIGGFQGFIVLLFS</sequence>
<keyword evidence="3 6" id="KW-0812">Transmembrane</keyword>
<accession>A0ABV6GEJ6</accession>
<organism evidence="7 8">
    <name type="scientific">Metabacillus herbersteinensis</name>
    <dbReference type="NCBI Taxonomy" id="283816"/>
    <lineage>
        <taxon>Bacteria</taxon>
        <taxon>Bacillati</taxon>
        <taxon>Bacillota</taxon>
        <taxon>Bacilli</taxon>
        <taxon>Bacillales</taxon>
        <taxon>Bacillaceae</taxon>
        <taxon>Metabacillus</taxon>
    </lineage>
</organism>
<comment type="similarity">
    <text evidence="2">Belongs to the UPF0754 family.</text>
</comment>
<comment type="subcellular location">
    <subcellularLocation>
        <location evidence="1">Cell membrane</location>
    </subcellularLocation>
</comment>
<protein>
    <submittedName>
        <fullName evidence="7">DUF445 domain-containing protein</fullName>
    </submittedName>
</protein>
<dbReference type="Proteomes" id="UP001589854">
    <property type="component" value="Unassembled WGS sequence"/>
</dbReference>
<comment type="caution">
    <text evidence="7">The sequence shown here is derived from an EMBL/GenBank/DDBJ whole genome shotgun (WGS) entry which is preliminary data.</text>
</comment>
<evidence type="ECO:0000256" key="3">
    <source>
        <dbReference type="ARBA" id="ARBA00022692"/>
    </source>
</evidence>
<proteinExistence type="inferred from homology"/>
<feature type="transmembrane region" description="Helical" evidence="6">
    <location>
        <begin position="6"/>
        <end position="26"/>
    </location>
</feature>
<keyword evidence="4 6" id="KW-1133">Transmembrane helix</keyword>
<reference evidence="7 8" key="1">
    <citation type="submission" date="2024-09" db="EMBL/GenBank/DDBJ databases">
        <authorList>
            <person name="Sun Q."/>
            <person name="Mori K."/>
        </authorList>
    </citation>
    <scope>NUCLEOTIDE SEQUENCE [LARGE SCALE GENOMIC DNA]</scope>
    <source>
        <strain evidence="7 8">CCM 7228</strain>
    </source>
</reference>
<evidence type="ECO:0000313" key="7">
    <source>
        <dbReference type="EMBL" id="MFC0272107.1"/>
    </source>
</evidence>
<dbReference type="EMBL" id="JBHLVO010000008">
    <property type="protein sequence ID" value="MFC0272107.1"/>
    <property type="molecule type" value="Genomic_DNA"/>
</dbReference>
<dbReference type="PANTHER" id="PTHR35791:SF1">
    <property type="entry name" value="UPF0754 MEMBRANE PROTEIN YHEB"/>
    <property type="match status" value="1"/>
</dbReference>
<keyword evidence="8" id="KW-1185">Reference proteome</keyword>
<keyword evidence="5 6" id="KW-0472">Membrane</keyword>
<feature type="transmembrane region" description="Helical" evidence="6">
    <location>
        <begin position="355"/>
        <end position="377"/>
    </location>
</feature>
<evidence type="ECO:0000313" key="8">
    <source>
        <dbReference type="Proteomes" id="UP001589854"/>
    </source>
</evidence>
<dbReference type="Pfam" id="PF04286">
    <property type="entry name" value="DUF445"/>
    <property type="match status" value="1"/>
</dbReference>
<dbReference type="RefSeq" id="WP_378934080.1">
    <property type="nucleotide sequence ID" value="NZ_JBHLVO010000008.1"/>
</dbReference>
<name>A0ABV6GEJ6_9BACI</name>
<evidence type="ECO:0000256" key="5">
    <source>
        <dbReference type="ARBA" id="ARBA00023136"/>
    </source>
</evidence>
<gene>
    <name evidence="7" type="ORF">ACFFIX_11655</name>
</gene>
<evidence type="ECO:0000256" key="1">
    <source>
        <dbReference type="ARBA" id="ARBA00004236"/>
    </source>
</evidence>
<evidence type="ECO:0000256" key="4">
    <source>
        <dbReference type="ARBA" id="ARBA00022989"/>
    </source>
</evidence>
<dbReference type="InterPro" id="IPR007383">
    <property type="entry name" value="DUF445"/>
</dbReference>
<dbReference type="PIRSF" id="PIRSF032178">
    <property type="entry name" value="UCP032178"/>
    <property type="match status" value="1"/>
</dbReference>
<evidence type="ECO:0000256" key="6">
    <source>
        <dbReference type="SAM" id="Phobius"/>
    </source>
</evidence>
<evidence type="ECO:0000256" key="2">
    <source>
        <dbReference type="ARBA" id="ARBA00008053"/>
    </source>
</evidence>